<evidence type="ECO:0000313" key="3">
    <source>
        <dbReference type="Proteomes" id="UP000053268"/>
    </source>
</evidence>
<dbReference type="AlphaFoldDB" id="A0A0N1I4E5"/>
<feature type="compositionally biased region" description="Basic and acidic residues" evidence="1">
    <location>
        <begin position="57"/>
        <end position="69"/>
    </location>
</feature>
<feature type="region of interest" description="Disordered" evidence="1">
    <location>
        <begin position="1"/>
        <end position="120"/>
    </location>
</feature>
<feature type="compositionally biased region" description="Basic and acidic residues" evidence="1">
    <location>
        <begin position="11"/>
        <end position="29"/>
    </location>
</feature>
<evidence type="ECO:0000313" key="2">
    <source>
        <dbReference type="EMBL" id="KPJ05820.1"/>
    </source>
</evidence>
<dbReference type="Proteomes" id="UP000053268">
    <property type="component" value="Unassembled WGS sequence"/>
</dbReference>
<organism evidence="2 3">
    <name type="scientific">Papilio xuthus</name>
    <name type="common">Asian swallowtail butterfly</name>
    <dbReference type="NCBI Taxonomy" id="66420"/>
    <lineage>
        <taxon>Eukaryota</taxon>
        <taxon>Metazoa</taxon>
        <taxon>Ecdysozoa</taxon>
        <taxon>Arthropoda</taxon>
        <taxon>Hexapoda</taxon>
        <taxon>Insecta</taxon>
        <taxon>Pterygota</taxon>
        <taxon>Neoptera</taxon>
        <taxon>Endopterygota</taxon>
        <taxon>Lepidoptera</taxon>
        <taxon>Glossata</taxon>
        <taxon>Ditrysia</taxon>
        <taxon>Papilionoidea</taxon>
        <taxon>Papilionidae</taxon>
        <taxon>Papilioninae</taxon>
        <taxon>Papilio</taxon>
    </lineage>
</organism>
<accession>A0A0N1I4E5</accession>
<gene>
    <name evidence="2" type="ORF">RR46_00648</name>
</gene>
<protein>
    <submittedName>
        <fullName evidence="2">Uncharacterized protein</fullName>
    </submittedName>
</protein>
<dbReference type="EMBL" id="KQ458556">
    <property type="protein sequence ID" value="KPJ05820.1"/>
    <property type="molecule type" value="Genomic_DNA"/>
</dbReference>
<reference evidence="2 3" key="1">
    <citation type="journal article" date="2015" name="Nat. Commun.">
        <title>Outbred genome sequencing and CRISPR/Cas9 gene editing in butterflies.</title>
        <authorList>
            <person name="Li X."/>
            <person name="Fan D."/>
            <person name="Zhang W."/>
            <person name="Liu G."/>
            <person name="Zhang L."/>
            <person name="Zhao L."/>
            <person name="Fang X."/>
            <person name="Chen L."/>
            <person name="Dong Y."/>
            <person name="Chen Y."/>
            <person name="Ding Y."/>
            <person name="Zhao R."/>
            <person name="Feng M."/>
            <person name="Zhu Y."/>
            <person name="Feng Y."/>
            <person name="Jiang X."/>
            <person name="Zhu D."/>
            <person name="Xiang H."/>
            <person name="Feng X."/>
            <person name="Li S."/>
            <person name="Wang J."/>
            <person name="Zhang G."/>
            <person name="Kronforst M.R."/>
            <person name="Wang W."/>
        </authorList>
    </citation>
    <scope>NUCLEOTIDE SEQUENCE [LARGE SCALE GENOMIC DNA]</scope>
    <source>
        <strain evidence="2">Ya'a_city_454_Px</strain>
        <tissue evidence="2">Whole body</tissue>
    </source>
</reference>
<evidence type="ECO:0000256" key="1">
    <source>
        <dbReference type="SAM" id="MobiDB-lite"/>
    </source>
</evidence>
<name>A0A0N1I4E5_PAPXU</name>
<keyword evidence="3" id="KW-1185">Reference proteome</keyword>
<sequence>MSIESAPSTPDVDKNESKTFNKAEKEQNLEKMASGDVENETSPNTVARRVTRTSKNALRDSTDKSETKINTRGKKGKELIAQVADEDPNVRYKFPSPPPSKKSTRSSASKTTKLTKTKNR</sequence>
<proteinExistence type="predicted"/>